<keyword evidence="7" id="KW-0798">TonB box</keyword>
<keyword evidence="2" id="KW-0813">Transport</keyword>
<evidence type="ECO:0000256" key="5">
    <source>
        <dbReference type="ARBA" id="ARBA00023136"/>
    </source>
</evidence>
<dbReference type="PANTHER" id="PTHR47234">
    <property type="match status" value="1"/>
</dbReference>
<dbReference type="SUPFAM" id="SSF56935">
    <property type="entry name" value="Porins"/>
    <property type="match status" value="1"/>
</dbReference>
<dbReference type="Pfam" id="PF00593">
    <property type="entry name" value="TonB_dep_Rec_b-barrel"/>
    <property type="match status" value="1"/>
</dbReference>
<evidence type="ECO:0000256" key="1">
    <source>
        <dbReference type="ARBA" id="ARBA00004442"/>
    </source>
</evidence>
<evidence type="ECO:0000256" key="6">
    <source>
        <dbReference type="ARBA" id="ARBA00023237"/>
    </source>
</evidence>
<dbReference type="InterPro" id="IPR013784">
    <property type="entry name" value="Carb-bd-like_fold"/>
</dbReference>
<dbReference type="SMART" id="SM00965">
    <property type="entry name" value="STN"/>
    <property type="match status" value="1"/>
</dbReference>
<dbReference type="InterPro" id="IPR037066">
    <property type="entry name" value="Plug_dom_sf"/>
</dbReference>
<keyword evidence="6" id="KW-0998">Cell outer membrane</keyword>
<proteinExistence type="inferred from homology"/>
<reference evidence="9 10" key="1">
    <citation type="submission" date="2023-12" db="EMBL/GenBank/DDBJ databases">
        <title>Description of an unclassified Opitutus bacterium of Verrucomicrobiota.</title>
        <authorList>
            <person name="Zhang D.-F."/>
        </authorList>
    </citation>
    <scope>NUCLEOTIDE SEQUENCE [LARGE SCALE GENOMIC DNA]</scope>
    <source>
        <strain evidence="9 10">WL0086</strain>
    </source>
</reference>
<keyword evidence="9" id="KW-0675">Receptor</keyword>
<comment type="similarity">
    <text evidence="7">Belongs to the TonB-dependent receptor family.</text>
</comment>
<dbReference type="PANTHER" id="PTHR47234:SF1">
    <property type="entry name" value="TONB-DEPENDENT RECEPTOR"/>
    <property type="match status" value="1"/>
</dbReference>
<keyword evidence="5 7" id="KW-0472">Membrane</keyword>
<dbReference type="SUPFAM" id="SSF49452">
    <property type="entry name" value="Starch-binding domain-like"/>
    <property type="match status" value="1"/>
</dbReference>
<dbReference type="Gene3D" id="2.60.40.1120">
    <property type="entry name" value="Carboxypeptidase-like, regulatory domain"/>
    <property type="match status" value="1"/>
</dbReference>
<name>A0ABZ1C2U8_9BACT</name>
<keyword evidence="10" id="KW-1185">Reference proteome</keyword>
<feature type="domain" description="Secretin/TonB short N-terminal" evidence="8">
    <location>
        <begin position="34"/>
        <end position="85"/>
    </location>
</feature>
<dbReference type="Pfam" id="PF13620">
    <property type="entry name" value="CarboxypepD_reg"/>
    <property type="match status" value="1"/>
</dbReference>
<dbReference type="InterPro" id="IPR036942">
    <property type="entry name" value="Beta-barrel_TonB_sf"/>
</dbReference>
<dbReference type="InterPro" id="IPR000531">
    <property type="entry name" value="Beta-barrel_TonB"/>
</dbReference>
<keyword evidence="3" id="KW-0410">Iron transport</keyword>
<organism evidence="9 10">
    <name type="scientific">Actomonas aquatica</name>
    <dbReference type="NCBI Taxonomy" id="2866162"/>
    <lineage>
        <taxon>Bacteria</taxon>
        <taxon>Pseudomonadati</taxon>
        <taxon>Verrucomicrobiota</taxon>
        <taxon>Opitutia</taxon>
        <taxon>Opitutales</taxon>
        <taxon>Opitutaceae</taxon>
        <taxon>Actomonas</taxon>
    </lineage>
</organism>
<dbReference type="EMBL" id="CP139781">
    <property type="protein sequence ID" value="WRQ85771.1"/>
    <property type="molecule type" value="Genomic_DNA"/>
</dbReference>
<evidence type="ECO:0000256" key="3">
    <source>
        <dbReference type="ARBA" id="ARBA00022496"/>
    </source>
</evidence>
<dbReference type="Proteomes" id="UP000738431">
    <property type="component" value="Chromosome"/>
</dbReference>
<evidence type="ECO:0000256" key="4">
    <source>
        <dbReference type="ARBA" id="ARBA00023004"/>
    </source>
</evidence>
<comment type="subcellular location">
    <subcellularLocation>
        <location evidence="1 7">Cell outer membrane</location>
    </subcellularLocation>
</comment>
<evidence type="ECO:0000256" key="2">
    <source>
        <dbReference type="ARBA" id="ARBA00022448"/>
    </source>
</evidence>
<protein>
    <submittedName>
        <fullName evidence="9">TonB-dependent receptor</fullName>
    </submittedName>
</protein>
<dbReference type="Gene3D" id="3.55.50.30">
    <property type="match status" value="1"/>
</dbReference>
<keyword evidence="4" id="KW-0408">Iron</keyword>
<evidence type="ECO:0000259" key="8">
    <source>
        <dbReference type="SMART" id="SM00965"/>
    </source>
</evidence>
<accession>A0ABZ1C2U8</accession>
<gene>
    <name evidence="9" type="ORF">K1X11_013245</name>
</gene>
<dbReference type="Gene3D" id="2.170.130.10">
    <property type="entry name" value="TonB-dependent receptor, plug domain"/>
    <property type="match status" value="1"/>
</dbReference>
<sequence length="1132" mass="124635">MAWTAAGAAEEVNFNIPAQDGATALQQFSEQSGVQVVYVFDELTEVRTRAVIGAYLPRVALASLLEGSGYEITQTRGDDFVIGRIRQATTGSVSGVLRKSDTSSASGIQVQVGGSQRSALTNRDGEFIIAGLARGRFTLVVTADGYQPMHITDVVVRAGREVVLGQETLRPADTVSEMQPFMVRGRMDEVLELDRYVVEGLRAKPFVAGNMDIPRTMNDVQPYYVFDADTIDVSGAVNVEDFLRQRVTMNTVVQAFGQDSASNHGNISTVNLRGLGEDKTLVLVNGRRMAGVSEFNTAAVQPDLNGIPLSAIDRIEVMPTSASGIYGGSAVGGVVNVILKRDYNGGEIRLNYENTWDSDTPRRSASLTYGFALEGGRTRVMLNAALSDSKPLLFQDRREIYDEYRARIESNYPTFFNSLTYPPVGGLPNIAPRSTAVDSLTLKDGTSLGSRNTFISAGMSPDASPEELAADLLANAGTWNFDLPPTIQPNTGLLRPFGSTPKNESLRLSVQREMTDRLEMYAEFGHADNSTTSVMTPFTNGFNIPASAPGNPFLEDVTIRFPTTLAMPINTSSQTRSASIGALLNLPAEWVVSLDYTWSQNIYTYFNSSSDFTAMNAALANGEMSPFFDTLAFPVGLEDYASTVTFYGDSRLNNVALRGSGLLPALPWGNPRITVGLEHRRANTPDRWQRTERPITVESSYNFVFFPRSSTTDSFYAEASVPLVQEDRFPAVHSFELQASGRIESNEIDNGTQAEYIYYNQDPAPPRSFSGRTIDGEPIIEKASYSSENFTYGLKYQPIEDITLRISQATAFLPPTPAQLVPIPNPNPSMTNVIDPVSGNTVSVQRITGGNPDLTPQNSESFNGGIIWEPHWEALRGLRLNVEYYRIQQFDAISTLAPQSIVDQEQFYPERVIRDETGRITTVDTSYMNLYRRETEGWDFNVLYNHKTSMGTFSLQAAHSLILGLRNQIRQDGEETDGVGSPLESGAASYKTNATLSWAHRGWSAGWTTTYFPSYKQYGAAGGPISVQVFDGAPYPNNYLRGQGSDVISSQIYHDFYVGYDFGNQPWSESPSDSKFRAAGKRLLDGLSLQFGMRNVFDAVPPLDAYHSANFYMSTYGNAQLRRYWLSVKKEF</sequence>
<dbReference type="InterPro" id="IPR011662">
    <property type="entry name" value="Secretin/TonB_short_N"/>
</dbReference>
<dbReference type="RefSeq" id="WP_221032590.1">
    <property type="nucleotide sequence ID" value="NZ_CP139781.1"/>
</dbReference>
<evidence type="ECO:0000313" key="10">
    <source>
        <dbReference type="Proteomes" id="UP000738431"/>
    </source>
</evidence>
<dbReference type="Pfam" id="PF07715">
    <property type="entry name" value="Plug"/>
    <property type="match status" value="1"/>
</dbReference>
<dbReference type="InterPro" id="IPR012910">
    <property type="entry name" value="Plug_dom"/>
</dbReference>
<evidence type="ECO:0000313" key="9">
    <source>
        <dbReference type="EMBL" id="WRQ85771.1"/>
    </source>
</evidence>
<dbReference type="Gene3D" id="2.40.170.20">
    <property type="entry name" value="TonB-dependent receptor, beta-barrel domain"/>
    <property type="match status" value="1"/>
</dbReference>
<evidence type="ECO:0000256" key="7">
    <source>
        <dbReference type="RuleBase" id="RU003357"/>
    </source>
</evidence>
<keyword evidence="3" id="KW-0406">Ion transport</keyword>